<evidence type="ECO:0000256" key="4">
    <source>
        <dbReference type="ARBA" id="ARBA00022741"/>
    </source>
</evidence>
<dbReference type="SUPFAM" id="SSF53150">
    <property type="entry name" value="DNA repair protein MutS, domain II"/>
    <property type="match status" value="1"/>
</dbReference>
<dbReference type="InterPro" id="IPR027417">
    <property type="entry name" value="P-loop_NTPase"/>
</dbReference>
<organism evidence="11 12">
    <name type="scientific">Grifola frondosa</name>
    <name type="common">Maitake</name>
    <name type="synonym">Polyporus frondosus</name>
    <dbReference type="NCBI Taxonomy" id="5627"/>
    <lineage>
        <taxon>Eukaryota</taxon>
        <taxon>Fungi</taxon>
        <taxon>Dikarya</taxon>
        <taxon>Basidiomycota</taxon>
        <taxon>Agaricomycotina</taxon>
        <taxon>Agaricomycetes</taxon>
        <taxon>Polyporales</taxon>
        <taxon>Grifolaceae</taxon>
        <taxon>Grifola</taxon>
    </lineage>
</organism>
<accession>A0A1C7LSC9</accession>
<evidence type="ECO:0000313" key="12">
    <source>
        <dbReference type="Proteomes" id="UP000092993"/>
    </source>
</evidence>
<dbReference type="OrthoDB" id="121051at2759"/>
<dbReference type="InterPro" id="IPR007695">
    <property type="entry name" value="DNA_mismatch_repair_MutS-lik_N"/>
</dbReference>
<dbReference type="InterPro" id="IPR007860">
    <property type="entry name" value="DNA_mmatch_repair_MutS_con_dom"/>
</dbReference>
<evidence type="ECO:0000256" key="5">
    <source>
        <dbReference type="ARBA" id="ARBA00022763"/>
    </source>
</evidence>
<dbReference type="GO" id="GO:0140664">
    <property type="term" value="F:ATP-dependent DNA damage sensor activity"/>
    <property type="evidence" value="ECO:0007669"/>
    <property type="project" value="InterPro"/>
</dbReference>
<dbReference type="Pfam" id="PF01624">
    <property type="entry name" value="MutS_I"/>
    <property type="match status" value="1"/>
</dbReference>
<dbReference type="InterPro" id="IPR045076">
    <property type="entry name" value="MutS"/>
</dbReference>
<evidence type="ECO:0000256" key="8">
    <source>
        <dbReference type="ARBA" id="ARBA00023125"/>
    </source>
</evidence>
<dbReference type="Gene3D" id="3.40.1170.10">
    <property type="entry name" value="DNA repair protein MutS, domain I"/>
    <property type="match status" value="1"/>
</dbReference>
<keyword evidence="2" id="KW-0285">Flavoprotein</keyword>
<evidence type="ECO:0000313" key="11">
    <source>
        <dbReference type="EMBL" id="OBZ67438.1"/>
    </source>
</evidence>
<dbReference type="SUPFAM" id="SSF55271">
    <property type="entry name" value="DNA repair protein MutS, domain I"/>
    <property type="match status" value="1"/>
</dbReference>
<dbReference type="Pfam" id="PF03060">
    <property type="entry name" value="NMO"/>
    <property type="match status" value="1"/>
</dbReference>
<dbReference type="GO" id="GO:0006298">
    <property type="term" value="P:mismatch repair"/>
    <property type="evidence" value="ECO:0007669"/>
    <property type="project" value="InterPro"/>
</dbReference>
<comment type="caution">
    <text evidence="11">The sequence shown here is derived from an EMBL/GenBank/DDBJ whole genome shotgun (WGS) entry which is preliminary data.</text>
</comment>
<keyword evidence="12" id="KW-1185">Reference proteome</keyword>
<dbReference type="PROSITE" id="PS00486">
    <property type="entry name" value="DNA_MISMATCH_REPAIR_2"/>
    <property type="match status" value="1"/>
</dbReference>
<dbReference type="Pfam" id="PF00488">
    <property type="entry name" value="MutS_V"/>
    <property type="match status" value="1"/>
</dbReference>
<feature type="compositionally biased region" description="Acidic residues" evidence="9">
    <location>
        <begin position="498"/>
        <end position="508"/>
    </location>
</feature>
<feature type="compositionally biased region" description="Acidic residues" evidence="9">
    <location>
        <begin position="538"/>
        <end position="554"/>
    </location>
</feature>
<dbReference type="SUPFAM" id="SSF51412">
    <property type="entry name" value="Inosine monophosphate dehydrogenase (IMPDH)"/>
    <property type="match status" value="1"/>
</dbReference>
<feature type="region of interest" description="Disordered" evidence="9">
    <location>
        <begin position="378"/>
        <end position="445"/>
    </location>
</feature>
<dbReference type="Gene3D" id="3.40.50.300">
    <property type="entry name" value="P-loop containing nucleotide triphosphate hydrolases"/>
    <property type="match status" value="1"/>
</dbReference>
<evidence type="ECO:0000256" key="1">
    <source>
        <dbReference type="ARBA" id="ARBA00006271"/>
    </source>
</evidence>
<keyword evidence="8" id="KW-0238">DNA-binding</keyword>
<dbReference type="CDD" id="cd04730">
    <property type="entry name" value="NPD_like"/>
    <property type="match status" value="1"/>
</dbReference>
<evidence type="ECO:0000256" key="7">
    <source>
        <dbReference type="ARBA" id="ARBA00023002"/>
    </source>
</evidence>
<dbReference type="SUPFAM" id="SSF52540">
    <property type="entry name" value="P-loop containing nucleoside triphosphate hydrolases"/>
    <property type="match status" value="1"/>
</dbReference>
<feature type="region of interest" description="Disordered" evidence="9">
    <location>
        <begin position="469"/>
        <end position="650"/>
    </location>
</feature>
<dbReference type="PANTHER" id="PTHR11361:SF148">
    <property type="entry name" value="DNA MISMATCH REPAIR PROTEIN MSH6"/>
    <property type="match status" value="1"/>
</dbReference>
<keyword evidence="4" id="KW-0547">Nucleotide-binding</keyword>
<feature type="compositionally biased region" description="Low complexity" evidence="9">
    <location>
        <begin position="567"/>
        <end position="589"/>
    </location>
</feature>
<dbReference type="InterPro" id="IPR013785">
    <property type="entry name" value="Aldolase_TIM"/>
</dbReference>
<dbReference type="EMBL" id="LUGG01000024">
    <property type="protein sequence ID" value="OBZ67438.1"/>
    <property type="molecule type" value="Genomic_DNA"/>
</dbReference>
<dbReference type="Gene3D" id="1.10.1420.10">
    <property type="match status" value="2"/>
</dbReference>
<feature type="domain" description="DNA mismatch repair proteins mutS family" evidence="10">
    <location>
        <begin position="1447"/>
        <end position="1463"/>
    </location>
</feature>
<dbReference type="SUPFAM" id="SSF48334">
    <property type="entry name" value="DNA repair protein MutS, domain III"/>
    <property type="match status" value="1"/>
</dbReference>
<dbReference type="Pfam" id="PF05192">
    <property type="entry name" value="MutS_III"/>
    <property type="match status" value="1"/>
</dbReference>
<dbReference type="InterPro" id="IPR036187">
    <property type="entry name" value="DNA_mismatch_repair_MutS_sf"/>
</dbReference>
<dbReference type="Gene3D" id="3.20.20.70">
    <property type="entry name" value="Aldolase class I"/>
    <property type="match status" value="1"/>
</dbReference>
<feature type="compositionally biased region" description="Polar residues" evidence="9">
    <location>
        <begin position="384"/>
        <end position="413"/>
    </location>
</feature>
<dbReference type="Pfam" id="PF05188">
    <property type="entry name" value="MutS_II"/>
    <property type="match status" value="1"/>
</dbReference>
<dbReference type="Gene3D" id="3.30.420.110">
    <property type="entry name" value="MutS, connector domain"/>
    <property type="match status" value="1"/>
</dbReference>
<dbReference type="SMART" id="SM00534">
    <property type="entry name" value="MUTSac"/>
    <property type="match status" value="1"/>
</dbReference>
<comment type="similarity">
    <text evidence="1">Belongs to the DNA mismatch repair MutS family.</text>
</comment>
<dbReference type="GO" id="GO:0030983">
    <property type="term" value="F:mismatched DNA binding"/>
    <property type="evidence" value="ECO:0007669"/>
    <property type="project" value="InterPro"/>
</dbReference>
<dbReference type="GO" id="GO:0032301">
    <property type="term" value="C:MutSalpha complex"/>
    <property type="evidence" value="ECO:0007669"/>
    <property type="project" value="TreeGrafter"/>
</dbReference>
<reference evidence="11 12" key="1">
    <citation type="submission" date="2016-03" db="EMBL/GenBank/DDBJ databases">
        <title>Whole genome sequencing of Grifola frondosa 9006-11.</title>
        <authorList>
            <person name="Min B."/>
            <person name="Park H."/>
            <person name="Kim J.-G."/>
            <person name="Cho H."/>
            <person name="Oh Y.-L."/>
            <person name="Kong W.-S."/>
            <person name="Choi I.-G."/>
        </authorList>
    </citation>
    <scope>NUCLEOTIDE SEQUENCE [LARGE SCALE GENOMIC DNA]</scope>
    <source>
        <strain evidence="11 12">9006-11</strain>
    </source>
</reference>
<evidence type="ECO:0000256" key="2">
    <source>
        <dbReference type="ARBA" id="ARBA00022630"/>
    </source>
</evidence>
<keyword evidence="6" id="KW-0067">ATP-binding</keyword>
<protein>
    <submittedName>
        <fullName evidence="11">DNA mismatch repair protein msh6</fullName>
    </submittedName>
</protein>
<evidence type="ECO:0000256" key="3">
    <source>
        <dbReference type="ARBA" id="ARBA00022643"/>
    </source>
</evidence>
<dbReference type="InterPro" id="IPR000432">
    <property type="entry name" value="DNA_mismatch_repair_MutS_C"/>
</dbReference>
<keyword evidence="5" id="KW-0227">DNA damage</keyword>
<gene>
    <name evidence="11" type="primary">msh6</name>
    <name evidence="11" type="ORF">A0H81_12576</name>
</gene>
<sequence length="1642" mass="180801">MLVTPLTKLLNIRVPVVQGGMQWVGVPQLAAAVSNAGGLGILTALTQPSPEALRHAIRETRKLTNKSFGVNITLLPSIVPPDYEGYARAAIEEGVRIFETAGNNRKLTHLGGTLDTDFSQAGPLIKFFKSNGCIVIHKCTTIRHGKSAARLGVDCLSIDGFECAGHPGEQDIGGLVLLARAAQELDIPFIASGGIADGRGLAAALALGACGANMGTRFMCTVESPIHQNIKDKIVAATEQDTVHIFRTLHNTARVFKNKVSEEVVAIERRPGGAKFEDVRELVSGQRGRLVYEIGDPDYDSIRPLYCYILIVFTSIMAPQKATVNSTDKMKQKSLMSFFAKPKVPAAGTQETKVKPDTTPKPKDASILAACAPETLPEVHTPLSKGNPQSSGITSATFTRSSAGGSSARDTPPTSDPVDIGMMSDEDDNAHKKEVRPANTRQKRKIVIEDSDEDWFDVDAAAYKKGLSAYQPSPGLAKKSRSSLNGPAKKPRITTLVSDDEEEREEDEPKLNSFTKRLIQYKKSPVKAKSTKRRATSDDDDFIVPDDEEEDDNEHEMRASSRHSSHSSDASSSRPSSRLSAYALSASSEAETEAESDIQPKPKKASARLPLKKDASSKSVGGGGSFLTTAEQRAQQQKADKKGQKIHSASSSTLRTKMVCVLASRGMIREHYISLQKHGRRSRHSRSRSFWEIKQSHFDTILFFQKGKFLELYEEDARVGHREFDLKLTQRVKMSMVGVPEMAFNFWAAKFLAKGYKVGRVDQAETALGAEMRLAADKKSKGKTAPEDKGKDKIVRRELNKVYTNGTLVDEELLTDEQAGHCVSIREDESEDDGKDGKQTFGICVLDSATSEFNLSAFQDDVCRTKLETLMRQLRPKELVFTKGNLSVSTTRLLKTILPGSCLWTSLRESEGLSYEKTLKELRQLYPASDDDDMDDNVHGLSNAVPEAIRRMVGHKGAVEALGSMIWYLQTLNIDKDILSMKNFNIYDPMKRGQGLVLDGQTLAHLEVLVNNEGTEEGSLLKLLGRCITPSGKRLFRIWLCMPLREVADINARLDAVQDIMDHPTFEAEFTAVAKGLPDLERIVSRIHAKNCKVKDFLRVLEAFKKLSNGLEQLATTAESFDSTTIPGLLRSAPNLTPNIKHVKAMFKSPEREFHHLEPQDGKDEVYDGITEEIKELEAELDDKLRKLEKKIGCSLTYWHSAQGTKVRSNASLAQLLAHIPTTQEIYLIQTKPHRKISPMIGPRAGPPSAVRWLVPALTPTIRQLKEARENLNTATKDFKNRLYAEFDADRSVWLRTIRVLSELDCLFSLAKASSALGEPACRPELVEGDSAWVEFEQLRHPALCASTGLKGDFIPNDVKLGGDVGRIALLTGPNMGGKSTAMRMTGAGVIMAQLGMLVPAKKARLCPVDAILTRMGAYDNMFSNASTFKVELDECCKILRDATPKSLVILDELGRGTSTYDGMAIAGAVLHQLATHTLALSFFATHYGSLTDDFAYHPNIRNMHMDTLVDDEKREVRIYRIQPTVADSASASPARLLVQTRRGRRLVLVRHARREPRGVPLEVVERAEVVSKDFARQFREKIEGKKHKSAGARLPLVAQADFAYLYGLAMGKIEMPVDNVRQREVLTGLKGAVLGCLAAAA</sequence>
<name>A0A1C7LSC9_GRIFR</name>
<dbReference type="InterPro" id="IPR016151">
    <property type="entry name" value="DNA_mismatch_repair_MutS_N"/>
</dbReference>
<feature type="compositionally biased region" description="Basic residues" evidence="9">
    <location>
        <begin position="524"/>
        <end position="534"/>
    </location>
</feature>
<keyword evidence="3" id="KW-0288">FMN</keyword>
<dbReference type="STRING" id="5627.A0A1C7LSC9"/>
<keyword evidence="7" id="KW-0560">Oxidoreductase</keyword>
<dbReference type="GO" id="GO:0005524">
    <property type="term" value="F:ATP binding"/>
    <property type="evidence" value="ECO:0007669"/>
    <property type="project" value="UniProtKB-KW"/>
</dbReference>
<dbReference type="InterPro" id="IPR004136">
    <property type="entry name" value="NMO"/>
</dbReference>
<evidence type="ECO:0000256" key="9">
    <source>
        <dbReference type="SAM" id="MobiDB-lite"/>
    </source>
</evidence>
<dbReference type="InterPro" id="IPR007696">
    <property type="entry name" value="DNA_mismatch_repair_MutS_core"/>
</dbReference>
<dbReference type="InterPro" id="IPR036678">
    <property type="entry name" value="MutS_con_dom_sf"/>
</dbReference>
<dbReference type="Proteomes" id="UP000092993">
    <property type="component" value="Unassembled WGS sequence"/>
</dbReference>
<dbReference type="PANTHER" id="PTHR11361">
    <property type="entry name" value="DNA MISMATCH REPAIR PROTEIN MUTS FAMILY MEMBER"/>
    <property type="match status" value="1"/>
</dbReference>
<evidence type="ECO:0000256" key="6">
    <source>
        <dbReference type="ARBA" id="ARBA00022840"/>
    </source>
</evidence>
<proteinExistence type="inferred from homology"/>
<evidence type="ECO:0000259" key="10">
    <source>
        <dbReference type="PROSITE" id="PS00486"/>
    </source>
</evidence>
<dbReference type="SMART" id="SM00533">
    <property type="entry name" value="MUTSd"/>
    <property type="match status" value="1"/>
</dbReference>
<dbReference type="GO" id="GO:0018580">
    <property type="term" value="F:nitronate monooxygenase activity"/>
    <property type="evidence" value="ECO:0007669"/>
    <property type="project" value="InterPro"/>
</dbReference>